<evidence type="ECO:0000256" key="4">
    <source>
        <dbReference type="ARBA" id="ARBA00022692"/>
    </source>
</evidence>
<keyword evidence="2 8" id="KW-0813">Transport</keyword>
<evidence type="ECO:0000256" key="2">
    <source>
        <dbReference type="ARBA" id="ARBA00022448"/>
    </source>
</evidence>
<evidence type="ECO:0000256" key="8">
    <source>
        <dbReference type="HAMAP-Rule" id="MF_01207"/>
    </source>
</evidence>
<comment type="subunit">
    <text evidence="8">Heterodimer of a catalytic subunit (MsrP) and a heme-binding subunit (MsrQ).</text>
</comment>
<dbReference type="GO" id="GO:0010181">
    <property type="term" value="F:FMN binding"/>
    <property type="evidence" value="ECO:0007669"/>
    <property type="project" value="UniProtKB-UniRule"/>
</dbReference>
<evidence type="ECO:0000313" key="10">
    <source>
        <dbReference type="EMBL" id="TKB48981.1"/>
    </source>
</evidence>
<keyword evidence="5 8" id="KW-1133">Transmembrane helix</keyword>
<dbReference type="AlphaFoldDB" id="A0A4U1BG43"/>
<keyword evidence="8" id="KW-0288">FMN</keyword>
<reference evidence="10 11" key="1">
    <citation type="submission" date="2019-04" db="EMBL/GenBank/DDBJ databases">
        <authorList>
            <person name="Hwang J.C."/>
        </authorList>
    </citation>
    <scope>NUCLEOTIDE SEQUENCE [LARGE SCALE GENOMIC DNA]</scope>
    <source>
        <strain evidence="10 11">IMCC35001</strain>
    </source>
</reference>
<comment type="caution">
    <text evidence="10">The sequence shown here is derived from an EMBL/GenBank/DDBJ whole genome shotgun (WGS) entry which is preliminary data.</text>
</comment>
<feature type="domain" description="Ferric oxidoreductase" evidence="9">
    <location>
        <begin position="49"/>
        <end position="161"/>
    </location>
</feature>
<dbReference type="EMBL" id="SWCI01000005">
    <property type="protein sequence ID" value="TKB48981.1"/>
    <property type="molecule type" value="Genomic_DNA"/>
</dbReference>
<feature type="transmembrane region" description="Helical" evidence="8">
    <location>
        <begin position="12"/>
        <end position="31"/>
    </location>
</feature>
<dbReference type="GO" id="GO:0030091">
    <property type="term" value="P:protein repair"/>
    <property type="evidence" value="ECO:0007669"/>
    <property type="project" value="UniProtKB-UniRule"/>
</dbReference>
<gene>
    <name evidence="8 10" type="primary">msrQ</name>
    <name evidence="10" type="ORF">FCL40_10095</name>
</gene>
<dbReference type="PANTHER" id="PTHR36964">
    <property type="entry name" value="PROTEIN-METHIONINE-SULFOXIDE REDUCTASE HEME-BINDING SUBUNIT MSRQ"/>
    <property type="match status" value="1"/>
</dbReference>
<dbReference type="HAMAP" id="MF_01207">
    <property type="entry name" value="MsrQ"/>
    <property type="match status" value="1"/>
</dbReference>
<dbReference type="GO" id="GO:0020037">
    <property type="term" value="F:heme binding"/>
    <property type="evidence" value="ECO:0007669"/>
    <property type="project" value="UniProtKB-UniRule"/>
</dbReference>
<evidence type="ECO:0000313" key="11">
    <source>
        <dbReference type="Proteomes" id="UP000305674"/>
    </source>
</evidence>
<keyword evidence="8" id="KW-1003">Cell membrane</keyword>
<dbReference type="GO" id="GO:0009055">
    <property type="term" value="F:electron transfer activity"/>
    <property type="evidence" value="ECO:0007669"/>
    <property type="project" value="UniProtKB-UniRule"/>
</dbReference>
<feature type="transmembrane region" description="Helical" evidence="8">
    <location>
        <begin position="117"/>
        <end position="138"/>
    </location>
</feature>
<evidence type="ECO:0000256" key="7">
    <source>
        <dbReference type="ARBA" id="ARBA00023136"/>
    </source>
</evidence>
<keyword evidence="8" id="KW-0479">Metal-binding</keyword>
<feature type="transmembrane region" description="Helical" evidence="8">
    <location>
        <begin position="173"/>
        <end position="189"/>
    </location>
</feature>
<comment type="cofactor">
    <cofactor evidence="8">
        <name>heme b</name>
        <dbReference type="ChEBI" id="CHEBI:60344"/>
    </cofactor>
    <text evidence="8">Binds 1 heme b (iron(II)-protoporphyrin IX) group per subunit.</text>
</comment>
<evidence type="ECO:0000256" key="5">
    <source>
        <dbReference type="ARBA" id="ARBA00022989"/>
    </source>
</evidence>
<comment type="subcellular location">
    <subcellularLocation>
        <location evidence="8">Cell membrane</location>
        <topology evidence="8">Multi-pass membrane protein</topology>
    </subcellularLocation>
    <subcellularLocation>
        <location evidence="1">Membrane</location>
        <topology evidence="1">Multi-pass membrane protein</topology>
    </subcellularLocation>
</comment>
<keyword evidence="8" id="KW-0285">Flavoprotein</keyword>
<evidence type="ECO:0000256" key="3">
    <source>
        <dbReference type="ARBA" id="ARBA00022617"/>
    </source>
</evidence>
<evidence type="ECO:0000256" key="1">
    <source>
        <dbReference type="ARBA" id="ARBA00004141"/>
    </source>
</evidence>
<evidence type="ECO:0000256" key="6">
    <source>
        <dbReference type="ARBA" id="ARBA00023004"/>
    </source>
</evidence>
<organism evidence="10 11">
    <name type="scientific">Ferrimonas sediminicola</name>
    <dbReference type="NCBI Taxonomy" id="2569538"/>
    <lineage>
        <taxon>Bacteria</taxon>
        <taxon>Pseudomonadati</taxon>
        <taxon>Pseudomonadota</taxon>
        <taxon>Gammaproteobacteria</taxon>
        <taxon>Alteromonadales</taxon>
        <taxon>Ferrimonadaceae</taxon>
        <taxon>Ferrimonas</taxon>
    </lineage>
</organism>
<dbReference type="InterPro" id="IPR022837">
    <property type="entry name" value="MsrQ-like"/>
</dbReference>
<evidence type="ECO:0000259" key="9">
    <source>
        <dbReference type="Pfam" id="PF01794"/>
    </source>
</evidence>
<sequence length="211" mass="23534">MMRLTQGRILALKTLLHLGFILPLAYLWLSVQSGAAGGDPVQYVIHFLGMGALHGLMLSLLVSPLAKGLQMGGLMRVRRLIGLWAFVYALLHVAAFLGLDLLGDVALLLGEIVKRPYILVGMATLLILSAMAATSPGAMQRRLGRRWQQLHDWVYLAAVLAPVHFWWSVKSGWYEPALYLSLCLGLLAWRRKRIVFYQQIVTSFNRGLNRG</sequence>
<dbReference type="NCBIfam" id="NF003831">
    <property type="entry name" value="PRK05419.1-2"/>
    <property type="match status" value="1"/>
</dbReference>
<accession>A0A4U1BG43</accession>
<dbReference type="PANTHER" id="PTHR36964:SF1">
    <property type="entry name" value="PROTEIN-METHIONINE-SULFOXIDE REDUCTASE HEME-BINDING SUBUNIT MSRQ"/>
    <property type="match status" value="1"/>
</dbReference>
<dbReference type="GO" id="GO:0016679">
    <property type="term" value="F:oxidoreductase activity, acting on diphenols and related substances as donors"/>
    <property type="evidence" value="ECO:0007669"/>
    <property type="project" value="TreeGrafter"/>
</dbReference>
<keyword evidence="4 8" id="KW-0812">Transmembrane</keyword>
<dbReference type="OrthoDB" id="9788328at2"/>
<dbReference type="Proteomes" id="UP000305674">
    <property type="component" value="Unassembled WGS sequence"/>
</dbReference>
<dbReference type="GO" id="GO:0005886">
    <property type="term" value="C:plasma membrane"/>
    <property type="evidence" value="ECO:0007669"/>
    <property type="project" value="UniProtKB-SubCell"/>
</dbReference>
<feature type="transmembrane region" description="Helical" evidence="8">
    <location>
        <begin position="43"/>
        <end position="65"/>
    </location>
</feature>
<name>A0A4U1BG43_9GAMM</name>
<feature type="transmembrane region" description="Helical" evidence="8">
    <location>
        <begin position="77"/>
        <end position="97"/>
    </location>
</feature>
<keyword evidence="6 8" id="KW-0408">Iron</keyword>
<dbReference type="GO" id="GO:0046872">
    <property type="term" value="F:metal ion binding"/>
    <property type="evidence" value="ECO:0007669"/>
    <property type="project" value="UniProtKB-KW"/>
</dbReference>
<keyword evidence="7 8" id="KW-0472">Membrane</keyword>
<dbReference type="InterPro" id="IPR013130">
    <property type="entry name" value="Fe3_Rdtase_TM_dom"/>
</dbReference>
<dbReference type="Pfam" id="PF01794">
    <property type="entry name" value="Ferric_reduct"/>
    <property type="match status" value="1"/>
</dbReference>
<proteinExistence type="inferred from homology"/>
<keyword evidence="3 8" id="KW-0349">Heme</keyword>
<keyword evidence="11" id="KW-1185">Reference proteome</keyword>
<protein>
    <recommendedName>
        <fullName evidence="8">Protein-methionine-sulfoxide reductase heme-binding subunit MsrQ</fullName>
    </recommendedName>
    <alternativeName>
        <fullName evidence="8">Flavocytochrome MsrQ</fullName>
    </alternativeName>
</protein>
<keyword evidence="8" id="KW-0249">Electron transport</keyword>
<comment type="cofactor">
    <cofactor evidence="8">
        <name>FMN</name>
        <dbReference type="ChEBI" id="CHEBI:58210"/>
    </cofactor>
    <text evidence="8">Binds 1 FMN per subunit.</text>
</comment>
<comment type="similarity">
    <text evidence="8">Belongs to the MsrQ family.</text>
</comment>
<comment type="function">
    <text evidence="8">Part of the MsrPQ system that repairs oxidized periplasmic proteins containing methionine sulfoxide residues (Met-O), using respiratory chain electrons. Thus protects these proteins from oxidative-stress damage caused by reactive species of oxygen and chlorine generated by the host defense mechanisms. MsrPQ is essential for the maintenance of envelope integrity under bleach stress, rescuing a wide series of structurally unrelated periplasmic proteins from methionine oxidation. MsrQ provides electrons for reduction to the reductase catalytic subunit MsrP, using the quinone pool of the respiratory chain.</text>
</comment>
<feature type="transmembrane region" description="Helical" evidence="8">
    <location>
        <begin position="150"/>
        <end position="167"/>
    </location>
</feature>